<feature type="domain" description="HAT C-terminal dimerisation" evidence="1">
    <location>
        <begin position="104"/>
        <end position="164"/>
    </location>
</feature>
<sequence length="195" mass="23044">MEQRFAHCKELYGDLELFDLRRFKDIRDNGINPNSMNEISQLLPTIDNNVLLEQLKSFAHFWPTISKTTLKNTDDIYGPEYDSEDYFEDDNFVCKKEENCMKCLLCVVNIIHKYKELFKVYLFLLTIPLTQVTCERSFSKLKIIKTRLRSCINQENLEALFLMNCERELLLDISPDAVIDFMCEKSSEMLRLLKV</sequence>
<organism evidence="2 3">
    <name type="scientific">Cinara cedri</name>
    <dbReference type="NCBI Taxonomy" id="506608"/>
    <lineage>
        <taxon>Eukaryota</taxon>
        <taxon>Metazoa</taxon>
        <taxon>Ecdysozoa</taxon>
        <taxon>Arthropoda</taxon>
        <taxon>Hexapoda</taxon>
        <taxon>Insecta</taxon>
        <taxon>Pterygota</taxon>
        <taxon>Neoptera</taxon>
        <taxon>Paraneoptera</taxon>
        <taxon>Hemiptera</taxon>
        <taxon>Sternorrhyncha</taxon>
        <taxon>Aphidomorpha</taxon>
        <taxon>Aphidoidea</taxon>
        <taxon>Aphididae</taxon>
        <taxon>Lachninae</taxon>
        <taxon>Cinara</taxon>
    </lineage>
</organism>
<dbReference type="PANTHER" id="PTHR45749:SF37">
    <property type="entry name" value="OS05G0311600 PROTEIN"/>
    <property type="match status" value="1"/>
</dbReference>
<evidence type="ECO:0000259" key="1">
    <source>
        <dbReference type="Pfam" id="PF05699"/>
    </source>
</evidence>
<proteinExistence type="predicted"/>
<keyword evidence="3" id="KW-1185">Reference proteome</keyword>
<accession>A0A5E4NLH5</accession>
<gene>
    <name evidence="2" type="ORF">CINCED_3A022512</name>
</gene>
<name>A0A5E4NLH5_9HEMI</name>
<evidence type="ECO:0000313" key="3">
    <source>
        <dbReference type="Proteomes" id="UP000325440"/>
    </source>
</evidence>
<dbReference type="Proteomes" id="UP000325440">
    <property type="component" value="Unassembled WGS sequence"/>
</dbReference>
<dbReference type="InterPro" id="IPR012337">
    <property type="entry name" value="RNaseH-like_sf"/>
</dbReference>
<dbReference type="Pfam" id="PF05699">
    <property type="entry name" value="Dimer_Tnp_hAT"/>
    <property type="match status" value="1"/>
</dbReference>
<evidence type="ECO:0000313" key="2">
    <source>
        <dbReference type="EMBL" id="VVC44636.1"/>
    </source>
</evidence>
<dbReference type="EMBL" id="CABPRJ010002384">
    <property type="protein sequence ID" value="VVC44636.1"/>
    <property type="molecule type" value="Genomic_DNA"/>
</dbReference>
<dbReference type="PANTHER" id="PTHR45749">
    <property type="match status" value="1"/>
</dbReference>
<dbReference type="OrthoDB" id="6624805at2759"/>
<dbReference type="SUPFAM" id="SSF53098">
    <property type="entry name" value="Ribonuclease H-like"/>
    <property type="match status" value="1"/>
</dbReference>
<protein>
    <submittedName>
        <fullName evidence="2">Ribonuclease H-like domain,HAT, C-terminal dimerisation domain</fullName>
    </submittedName>
</protein>
<dbReference type="AlphaFoldDB" id="A0A5E4NLH5"/>
<dbReference type="GO" id="GO:0046983">
    <property type="term" value="F:protein dimerization activity"/>
    <property type="evidence" value="ECO:0007669"/>
    <property type="project" value="InterPro"/>
</dbReference>
<dbReference type="InterPro" id="IPR008906">
    <property type="entry name" value="HATC_C_dom"/>
</dbReference>
<reference evidence="2 3" key="1">
    <citation type="submission" date="2019-08" db="EMBL/GenBank/DDBJ databases">
        <authorList>
            <person name="Alioto T."/>
            <person name="Alioto T."/>
            <person name="Gomez Garrido J."/>
        </authorList>
    </citation>
    <scope>NUCLEOTIDE SEQUENCE [LARGE SCALE GENOMIC DNA]</scope>
</reference>